<dbReference type="GO" id="GO:0008270">
    <property type="term" value="F:zinc ion binding"/>
    <property type="evidence" value="ECO:0007669"/>
    <property type="project" value="UniProtKB-KW"/>
</dbReference>
<dbReference type="PROSITE" id="PS50157">
    <property type="entry name" value="ZINC_FINGER_C2H2_2"/>
    <property type="match status" value="1"/>
</dbReference>
<dbReference type="Gene3D" id="3.30.160.60">
    <property type="entry name" value="Classic Zinc Finger"/>
    <property type="match status" value="1"/>
</dbReference>
<keyword evidence="1" id="KW-0863">Zinc-finger</keyword>
<dbReference type="SMART" id="SM00355">
    <property type="entry name" value="ZnF_C2H2"/>
    <property type="match status" value="2"/>
</dbReference>
<feature type="domain" description="C2H2-type" evidence="3">
    <location>
        <begin position="60"/>
        <end position="87"/>
    </location>
</feature>
<evidence type="ECO:0000259" key="3">
    <source>
        <dbReference type="PROSITE" id="PS50157"/>
    </source>
</evidence>
<dbReference type="EMBL" id="OP765507">
    <property type="protein sequence ID" value="UZT29005.1"/>
    <property type="molecule type" value="Genomic_DNA"/>
</dbReference>
<proteinExistence type="predicted"/>
<accession>A0A9E8G8D7</accession>
<sequence>MDAIKKVDTTNICKYYCDKCHYKSSRSDLFNKHLLTRKHINNNLAIKKVGKVEKVDIKNFSCDKCNKTYISYSGLWRHKKICNLKKENINCEIIGENNQENIVKELKEIILKQQSQIEKQQSQIEKQQDQISELIPKIGNNTINNNNKFNKFNINVFLNEQCKDAISINDFVKNIEISLKNLLTTKSKGLCIGLNEIINENMNKLSLYERPIHCTDKKREILYIKNDTWEKDIDKVATTSLMNGLQLQQIKNLHKFKEAHPNYEQNDELKHEYILLLNKCTKSLCESEKKLLKNLCDNTYIKDDELLIK</sequence>
<evidence type="ECO:0000256" key="2">
    <source>
        <dbReference type="SAM" id="Coils"/>
    </source>
</evidence>
<evidence type="ECO:0000256" key="1">
    <source>
        <dbReference type="PROSITE-ProRule" id="PRU00042"/>
    </source>
</evidence>
<organism evidence="4">
    <name type="scientific">Nucleocytoviricota sp</name>
    <dbReference type="NCBI Taxonomy" id="2809609"/>
    <lineage>
        <taxon>Viruses</taxon>
        <taxon>Varidnaviria</taxon>
        <taxon>Bamfordvirae</taxon>
        <taxon>Nucleocytoviricota</taxon>
    </lineage>
</organism>
<protein>
    <submittedName>
        <fullName evidence="4">MIGE-like protein</fullName>
    </submittedName>
</protein>
<dbReference type="InterPro" id="IPR013087">
    <property type="entry name" value="Znf_C2H2_type"/>
</dbReference>
<feature type="coiled-coil region" evidence="2">
    <location>
        <begin position="103"/>
        <end position="130"/>
    </location>
</feature>
<name>A0A9E8G8D7_9VIRU</name>
<keyword evidence="2" id="KW-0175">Coiled coil</keyword>
<evidence type="ECO:0000313" key="4">
    <source>
        <dbReference type="EMBL" id="UZT29005.1"/>
    </source>
</evidence>
<keyword evidence="1" id="KW-0479">Metal-binding</keyword>
<keyword evidence="1" id="KW-0862">Zinc</keyword>
<reference evidence="4" key="1">
    <citation type="submission" date="2022-10" db="EMBL/GenBank/DDBJ databases">
        <title>Genomics discovery of giant fungal viruses from subsurface oceanic crustal fluids.</title>
        <authorList>
            <person name="Bhattacharjee A.S."/>
            <person name="Schulz F."/>
            <person name="Woyke T."/>
            <person name="Orcutt B.N."/>
            <person name="Matinez Martinez J."/>
        </authorList>
    </citation>
    <scope>NUCLEOTIDE SEQUENCE</scope>
    <source>
        <strain evidence="4">VSAG1.JdFR</strain>
    </source>
</reference>